<dbReference type="GO" id="GO:0016887">
    <property type="term" value="F:ATP hydrolysis activity"/>
    <property type="evidence" value="ECO:0007669"/>
    <property type="project" value="InterPro"/>
</dbReference>
<feature type="domain" description="ABC transporter" evidence="1">
    <location>
        <begin position="37"/>
        <end position="151"/>
    </location>
</feature>
<dbReference type="PANTHER" id="PTHR46743">
    <property type="entry name" value="TEICHOIC ACIDS EXPORT ATP-BINDING PROTEIN TAGH"/>
    <property type="match status" value="1"/>
</dbReference>
<dbReference type="PATRIC" id="fig|1719120.3.peg.492"/>
<gene>
    <name evidence="2" type="ORF">MPEBLZ_00453</name>
</gene>
<dbReference type="InterPro" id="IPR050683">
    <property type="entry name" value="Bact_Polysacc_Export_ATP-bd"/>
</dbReference>
<comment type="caution">
    <text evidence="2">The sequence shown here is derived from an EMBL/GenBank/DDBJ whole genome shotgun (WGS) entry which is preliminary data.</text>
</comment>
<dbReference type="PANTHER" id="PTHR46743:SF2">
    <property type="entry name" value="TEICHOIC ACIDS EXPORT ATP-BINDING PROTEIN TAGH"/>
    <property type="match status" value="1"/>
</dbReference>
<evidence type="ECO:0000259" key="1">
    <source>
        <dbReference type="Pfam" id="PF00005"/>
    </source>
</evidence>
<dbReference type="Proteomes" id="UP000050360">
    <property type="component" value="Unassembled WGS sequence"/>
</dbReference>
<dbReference type="Pfam" id="PF00005">
    <property type="entry name" value="ABC_tran"/>
    <property type="match status" value="1"/>
</dbReference>
<dbReference type="AlphaFoldDB" id="A0A0P8ADL5"/>
<reference evidence="2 3" key="1">
    <citation type="submission" date="2015-09" db="EMBL/GenBank/DDBJ databases">
        <title>A metagenomics-based metabolic model of nitrate-dependent anaerobic oxidation of methane by Methanoperedens-like archaea.</title>
        <authorList>
            <person name="Arshad A."/>
            <person name="Speth D.R."/>
            <person name="De Graaf R.M."/>
            <person name="Op Den Camp H.J."/>
            <person name="Jetten M.S."/>
            <person name="Welte C.U."/>
        </authorList>
    </citation>
    <scope>NUCLEOTIDE SEQUENCE [LARGE SCALE GENOMIC DNA]</scope>
</reference>
<evidence type="ECO:0000313" key="2">
    <source>
        <dbReference type="EMBL" id="KPQ44957.1"/>
    </source>
</evidence>
<evidence type="ECO:0000313" key="3">
    <source>
        <dbReference type="Proteomes" id="UP000050360"/>
    </source>
</evidence>
<organism evidence="2 3">
    <name type="scientific">Candidatus Methanoperedens nitratireducens</name>
    <dbReference type="NCBI Taxonomy" id="1392998"/>
    <lineage>
        <taxon>Archaea</taxon>
        <taxon>Methanobacteriati</taxon>
        <taxon>Methanobacteriota</taxon>
        <taxon>Stenosarchaea group</taxon>
        <taxon>Methanomicrobia</taxon>
        <taxon>Methanosarcinales</taxon>
        <taxon>ANME-2 cluster</taxon>
        <taxon>Candidatus Methanoperedentaceae</taxon>
        <taxon>Candidatus Methanoperedens</taxon>
    </lineage>
</organism>
<protein>
    <submittedName>
        <fullName evidence="2">Polysaccharide ABC transporter ATP-binding protein</fullName>
    </submittedName>
</protein>
<sequence>NVSKHFRIPHEKKTKLFEHITGALKGTTSTYEEFWAVKDVSFTVKKGETLGIIGENGSGKSTLLKIIAGVLTPDSGSVKVNGKIAPFLELGVGFNPELTAEDNVRLYGAIMGMSKRQMEDKFEEIFEFAELPRFRNMKLKNFSSGMYARLANEAAAVPLTRSSGVSSK</sequence>
<dbReference type="Gene3D" id="3.40.50.300">
    <property type="entry name" value="P-loop containing nucleotide triphosphate hydrolases"/>
    <property type="match status" value="1"/>
</dbReference>
<dbReference type="SUPFAM" id="SSF52540">
    <property type="entry name" value="P-loop containing nucleoside triphosphate hydrolases"/>
    <property type="match status" value="1"/>
</dbReference>
<feature type="non-terminal residue" evidence="2">
    <location>
        <position position="1"/>
    </location>
</feature>
<name>A0A0P8ADL5_9EURY</name>
<keyword evidence="2" id="KW-0547">Nucleotide-binding</keyword>
<keyword evidence="2" id="KW-0067">ATP-binding</keyword>
<dbReference type="GO" id="GO:0005524">
    <property type="term" value="F:ATP binding"/>
    <property type="evidence" value="ECO:0007669"/>
    <property type="project" value="UniProtKB-KW"/>
</dbReference>
<proteinExistence type="predicted"/>
<dbReference type="EMBL" id="LKCM01000037">
    <property type="protein sequence ID" value="KPQ44957.1"/>
    <property type="molecule type" value="Genomic_DNA"/>
</dbReference>
<dbReference type="InterPro" id="IPR027417">
    <property type="entry name" value="P-loop_NTPase"/>
</dbReference>
<dbReference type="InterPro" id="IPR003439">
    <property type="entry name" value="ABC_transporter-like_ATP-bd"/>
</dbReference>
<accession>A0A0P8ADL5</accession>